<dbReference type="Pfam" id="PF17131">
    <property type="entry name" value="LolA_like"/>
    <property type="match status" value="1"/>
</dbReference>
<comment type="caution">
    <text evidence="3">The sequence shown here is derived from an EMBL/GenBank/DDBJ whole genome shotgun (WGS) entry which is preliminary data.</text>
</comment>
<feature type="chain" id="PRO_5037249662" evidence="1">
    <location>
        <begin position="28"/>
        <end position="252"/>
    </location>
</feature>
<evidence type="ECO:0000259" key="2">
    <source>
        <dbReference type="Pfam" id="PF17131"/>
    </source>
</evidence>
<feature type="signal peptide" evidence="1">
    <location>
        <begin position="1"/>
        <end position="27"/>
    </location>
</feature>
<sequence length="252" mass="28576">MMKNLRYSSAYLMLTLGCLFSLSTAQATEVSQIIKTTDQLRTGGGNMQVETEITTYLRDGTLEKERKYRVYSQAQRQSLVLMQSPAEKGQKVLMSGDDFWMLLPGSQRPMRITAMQKLLGDASVGDIATMNWADDYQASLSGEEVCGNQPCLHLRLDANRKSLAYQHIELWVGKKYYEPIKADLYVQSEKLAKQASFVMDKTQAPSAVVEMRLSDQLSSHKETRIRYLSRQSKTVPEAWLNPMFLAKNPVLE</sequence>
<dbReference type="PROSITE" id="PS51257">
    <property type="entry name" value="PROKAR_LIPOPROTEIN"/>
    <property type="match status" value="1"/>
</dbReference>
<dbReference type="EMBL" id="JACOGG010000012">
    <property type="protein sequence ID" value="MBC3936130.1"/>
    <property type="molecule type" value="Genomic_DNA"/>
</dbReference>
<reference evidence="3" key="1">
    <citation type="submission" date="2020-08" db="EMBL/GenBank/DDBJ databases">
        <title>Novel species isolated from subtropical streams in China.</title>
        <authorList>
            <person name="Lu H."/>
        </authorList>
    </citation>
    <scope>NUCLEOTIDE SEQUENCE</scope>
    <source>
        <strain evidence="3">CY7W</strain>
    </source>
</reference>
<accession>A0A923I4C5</accession>
<dbReference type="AlphaFoldDB" id="A0A923I4C5"/>
<protein>
    <submittedName>
        <fullName evidence="3">Outer membrane lipoprotein-sorting protein</fullName>
    </submittedName>
</protein>
<dbReference type="InterPro" id="IPR033399">
    <property type="entry name" value="TP_0789-like"/>
</dbReference>
<dbReference type="Gene3D" id="2.50.20.10">
    <property type="entry name" value="Lipoprotein localisation LolA/LolB/LppX"/>
    <property type="match status" value="1"/>
</dbReference>
<dbReference type="InterPro" id="IPR011220">
    <property type="entry name" value="UCP028205"/>
</dbReference>
<evidence type="ECO:0000313" key="4">
    <source>
        <dbReference type="Proteomes" id="UP000612361"/>
    </source>
</evidence>
<dbReference type="CDD" id="cd16329">
    <property type="entry name" value="LolA_like"/>
    <property type="match status" value="1"/>
</dbReference>
<dbReference type="PIRSF" id="PIRSF028205">
    <property type="entry name" value="UCP028205"/>
    <property type="match status" value="1"/>
</dbReference>
<proteinExistence type="predicted"/>
<keyword evidence="3" id="KW-0449">Lipoprotein</keyword>
<gene>
    <name evidence="3" type="ORF">H8K47_12215</name>
</gene>
<organism evidence="3 4">
    <name type="scientific">Undibacterium rugosum</name>
    <dbReference type="NCBI Taxonomy" id="2762291"/>
    <lineage>
        <taxon>Bacteria</taxon>
        <taxon>Pseudomonadati</taxon>
        <taxon>Pseudomonadota</taxon>
        <taxon>Betaproteobacteria</taxon>
        <taxon>Burkholderiales</taxon>
        <taxon>Oxalobacteraceae</taxon>
        <taxon>Undibacterium</taxon>
    </lineage>
</organism>
<name>A0A923I4C5_9BURK</name>
<keyword evidence="1" id="KW-0732">Signal</keyword>
<feature type="domain" description="Uncharacterized protein TP-0789" evidence="2">
    <location>
        <begin position="75"/>
        <end position="245"/>
    </location>
</feature>
<dbReference type="Proteomes" id="UP000612361">
    <property type="component" value="Unassembled WGS sequence"/>
</dbReference>
<evidence type="ECO:0000313" key="3">
    <source>
        <dbReference type="EMBL" id="MBC3936130.1"/>
    </source>
</evidence>
<evidence type="ECO:0000256" key="1">
    <source>
        <dbReference type="SAM" id="SignalP"/>
    </source>
</evidence>
<keyword evidence="4" id="KW-1185">Reference proteome</keyword>